<organism evidence="1">
    <name type="scientific">Solanum chacoense</name>
    <name type="common">Chaco potato</name>
    <dbReference type="NCBI Taxonomy" id="4108"/>
    <lineage>
        <taxon>Eukaryota</taxon>
        <taxon>Viridiplantae</taxon>
        <taxon>Streptophyta</taxon>
        <taxon>Embryophyta</taxon>
        <taxon>Tracheophyta</taxon>
        <taxon>Spermatophyta</taxon>
        <taxon>Magnoliopsida</taxon>
        <taxon>eudicotyledons</taxon>
        <taxon>Gunneridae</taxon>
        <taxon>Pentapetalae</taxon>
        <taxon>asterids</taxon>
        <taxon>lamiids</taxon>
        <taxon>Solanales</taxon>
        <taxon>Solanaceae</taxon>
        <taxon>Solanoideae</taxon>
        <taxon>Solaneae</taxon>
        <taxon>Solanum</taxon>
    </lineage>
</organism>
<sequence>TLSKIGNRNNNKADIVFGSFTLWLNSSPAIHNLTWNEKVLFDNNMLSGLTTEDSYSFNSN</sequence>
<dbReference type="EMBL" id="GEDG01035839">
    <property type="protein sequence ID" value="JAP09012.1"/>
    <property type="molecule type" value="Transcribed_RNA"/>
</dbReference>
<feature type="non-terminal residue" evidence="1">
    <location>
        <position position="1"/>
    </location>
</feature>
<dbReference type="AlphaFoldDB" id="A0A0V0GLD0"/>
<name>A0A0V0GLD0_SOLCH</name>
<accession>A0A0V0GLD0</accession>
<reference evidence="1" key="1">
    <citation type="submission" date="2015-12" db="EMBL/GenBank/DDBJ databases">
        <title>Gene expression during late stages of embryo sac development: a critical building block for successful pollen-pistil interactions.</title>
        <authorList>
            <person name="Liu Y."/>
            <person name="Joly V."/>
            <person name="Sabar M."/>
            <person name="Matton D.P."/>
        </authorList>
    </citation>
    <scope>NUCLEOTIDE SEQUENCE</scope>
</reference>
<protein>
    <submittedName>
        <fullName evidence="1">Putative ovule protein</fullName>
    </submittedName>
</protein>
<evidence type="ECO:0000313" key="1">
    <source>
        <dbReference type="EMBL" id="JAP09012.1"/>
    </source>
</evidence>
<proteinExistence type="predicted"/>